<accession>A0A927R4K0</accession>
<evidence type="ECO:0000313" key="2">
    <source>
        <dbReference type="Proteomes" id="UP000658225"/>
    </source>
</evidence>
<dbReference type="EMBL" id="JADBEL010000024">
    <property type="protein sequence ID" value="MBE1556291.1"/>
    <property type="molecule type" value="Genomic_DNA"/>
</dbReference>
<comment type="caution">
    <text evidence="1">The sequence shown here is derived from an EMBL/GenBank/DDBJ whole genome shotgun (WGS) entry which is preliminary data.</text>
</comment>
<keyword evidence="2" id="KW-1185">Reference proteome</keyword>
<protein>
    <submittedName>
        <fullName evidence="1">Uncharacterized protein</fullName>
    </submittedName>
</protein>
<dbReference type="RefSeq" id="WP_192599953.1">
    <property type="nucleotide sequence ID" value="NZ_JADBEL010000024.1"/>
</dbReference>
<name>A0A927R4K0_9BACL</name>
<gene>
    <name evidence="1" type="ORF">H4683_003414</name>
</gene>
<dbReference type="AlphaFoldDB" id="A0A927R4K0"/>
<organism evidence="1 2">
    <name type="scientific">Sporosarcina limicola</name>
    <dbReference type="NCBI Taxonomy" id="34101"/>
    <lineage>
        <taxon>Bacteria</taxon>
        <taxon>Bacillati</taxon>
        <taxon>Bacillota</taxon>
        <taxon>Bacilli</taxon>
        <taxon>Bacillales</taxon>
        <taxon>Caryophanaceae</taxon>
        <taxon>Sporosarcina</taxon>
    </lineage>
</organism>
<proteinExistence type="predicted"/>
<reference evidence="1" key="1">
    <citation type="submission" date="2020-10" db="EMBL/GenBank/DDBJ databases">
        <title>Genomic Encyclopedia of Type Strains, Phase IV (KMG-IV): sequencing the most valuable type-strain genomes for metagenomic binning, comparative biology and taxonomic classification.</title>
        <authorList>
            <person name="Goeker M."/>
        </authorList>
    </citation>
    <scope>NUCLEOTIDE SEQUENCE</scope>
    <source>
        <strain evidence="1">DSM 13886</strain>
    </source>
</reference>
<dbReference type="Proteomes" id="UP000658225">
    <property type="component" value="Unassembled WGS sequence"/>
</dbReference>
<evidence type="ECO:0000313" key="1">
    <source>
        <dbReference type="EMBL" id="MBE1556291.1"/>
    </source>
</evidence>
<sequence>MSEIETFVNDSKLPSQLKEYFTASESIQALITKKILSEIEDLYIYYISLYKFDTSEFSAFTITSLKKCKDLDSFYYYLKKVIDTNLELKSKDKSFNCGRDYLFLNDDFVDILFKETVVEFCDFIDSIYKKNENLNLKKTYISLGKLELINRLISNTDYNKILISGKRVLEQHESNKD</sequence>